<dbReference type="Proteomes" id="UP000275530">
    <property type="component" value="Unassembled WGS sequence"/>
</dbReference>
<evidence type="ECO:0000313" key="2">
    <source>
        <dbReference type="EMBL" id="RJT35338.1"/>
    </source>
</evidence>
<proteinExistence type="predicted"/>
<evidence type="ECO:0000313" key="3">
    <source>
        <dbReference type="Proteomes" id="UP000275530"/>
    </source>
</evidence>
<reference evidence="2 3" key="1">
    <citation type="submission" date="2018-09" db="EMBL/GenBank/DDBJ databases">
        <title>Mesorhizobium carmichaelinearum sp. nov. isolated from Carmichaelinea spp. root nodules in New Zealand.</title>
        <authorList>
            <person name="De Meyer S.E."/>
        </authorList>
    </citation>
    <scope>NUCLEOTIDE SEQUENCE [LARGE SCALE GENOMIC DNA]</scope>
    <source>
        <strain evidence="2 3">LMG 28313</strain>
    </source>
</reference>
<feature type="region of interest" description="Disordered" evidence="1">
    <location>
        <begin position="1"/>
        <end position="79"/>
    </location>
</feature>
<protein>
    <submittedName>
        <fullName evidence="2">Uncharacterized protein</fullName>
    </submittedName>
</protein>
<feature type="compositionally biased region" description="Basic residues" evidence="1">
    <location>
        <begin position="23"/>
        <end position="33"/>
    </location>
</feature>
<accession>A0AA92XIV0</accession>
<name>A0AA92XIV0_9HYPH</name>
<dbReference type="AlphaFoldDB" id="A0AA92XIV0"/>
<comment type="caution">
    <text evidence="2">The sequence shown here is derived from an EMBL/GenBank/DDBJ whole genome shotgun (WGS) entry which is preliminary data.</text>
</comment>
<sequence>MWGPKDGARQVARPGPRQVARPGRCRRRRRRRGVPAERGSLEHPSSVSALRADPPSPTRGEGRGAAPQLASRLTISCCA</sequence>
<evidence type="ECO:0000256" key="1">
    <source>
        <dbReference type="SAM" id="MobiDB-lite"/>
    </source>
</evidence>
<dbReference type="EMBL" id="QZXA01000003">
    <property type="protein sequence ID" value="RJT35338.1"/>
    <property type="molecule type" value="Genomic_DNA"/>
</dbReference>
<organism evidence="2 3">
    <name type="scientific">Mesorhizobium jarvisii</name>
    <dbReference type="NCBI Taxonomy" id="1777867"/>
    <lineage>
        <taxon>Bacteria</taxon>
        <taxon>Pseudomonadati</taxon>
        <taxon>Pseudomonadota</taxon>
        <taxon>Alphaproteobacteria</taxon>
        <taxon>Hyphomicrobiales</taxon>
        <taxon>Phyllobacteriaceae</taxon>
        <taxon>Mesorhizobium</taxon>
    </lineage>
</organism>
<keyword evidence="3" id="KW-1185">Reference proteome</keyword>
<gene>
    <name evidence="2" type="ORF">D3242_07545</name>
</gene>